<sequence>CSVVYIVYYKRVLSVYNLTVRDCSTTESSVCYMWYEVIGGRGSDQIASCLYNKLINLPETVQHVTTYSDTCGGQNRNINMEVMFLYAIKQKTTIEIIDQKFLLPGHIRLECDSDHARIERSKKQISNDFKIMVPREWF</sequence>
<dbReference type="AlphaFoldDB" id="A0A9P0D2C7"/>
<dbReference type="OrthoDB" id="6749779at2759"/>
<name>A0A9P0D2C7_9CUCU</name>
<accession>A0A9P0D2C7</accession>
<feature type="non-terminal residue" evidence="1">
    <location>
        <position position="1"/>
    </location>
</feature>
<protein>
    <submittedName>
        <fullName evidence="1">Uncharacterized protein</fullName>
    </submittedName>
</protein>
<reference evidence="1" key="1">
    <citation type="submission" date="2022-01" db="EMBL/GenBank/DDBJ databases">
        <authorList>
            <person name="King R."/>
        </authorList>
    </citation>
    <scope>NUCLEOTIDE SEQUENCE</scope>
</reference>
<dbReference type="Proteomes" id="UP001153636">
    <property type="component" value="Chromosome 4"/>
</dbReference>
<proteinExistence type="predicted"/>
<dbReference type="PANTHER" id="PTHR10773:SF19">
    <property type="match status" value="1"/>
</dbReference>
<dbReference type="PANTHER" id="PTHR10773">
    <property type="entry name" value="DNA-DIRECTED RNA POLYMERASES I, II, AND III SUBUNIT RPABC2"/>
    <property type="match status" value="1"/>
</dbReference>
<dbReference type="EMBL" id="OV651816">
    <property type="protein sequence ID" value="CAH1110065.1"/>
    <property type="molecule type" value="Genomic_DNA"/>
</dbReference>
<evidence type="ECO:0000313" key="2">
    <source>
        <dbReference type="Proteomes" id="UP001153636"/>
    </source>
</evidence>
<keyword evidence="2" id="KW-1185">Reference proteome</keyword>
<organism evidence="1 2">
    <name type="scientific">Psylliodes chrysocephalus</name>
    <dbReference type="NCBI Taxonomy" id="3402493"/>
    <lineage>
        <taxon>Eukaryota</taxon>
        <taxon>Metazoa</taxon>
        <taxon>Ecdysozoa</taxon>
        <taxon>Arthropoda</taxon>
        <taxon>Hexapoda</taxon>
        <taxon>Insecta</taxon>
        <taxon>Pterygota</taxon>
        <taxon>Neoptera</taxon>
        <taxon>Endopterygota</taxon>
        <taxon>Coleoptera</taxon>
        <taxon>Polyphaga</taxon>
        <taxon>Cucujiformia</taxon>
        <taxon>Chrysomeloidea</taxon>
        <taxon>Chrysomelidae</taxon>
        <taxon>Galerucinae</taxon>
        <taxon>Alticini</taxon>
        <taxon>Psylliodes</taxon>
    </lineage>
</organism>
<gene>
    <name evidence="1" type="ORF">PSYICH_LOCUS10028</name>
</gene>
<evidence type="ECO:0000313" key="1">
    <source>
        <dbReference type="EMBL" id="CAH1110065.1"/>
    </source>
</evidence>